<reference evidence="2 3" key="1">
    <citation type="submission" date="2024-05" db="EMBL/GenBank/DDBJ databases">
        <title>Genome Sequence and Characterization of the New Strain Purple Sulfur Bacterium of Genus Thioalkalicoccus.</title>
        <authorList>
            <person name="Bryantseva I.A."/>
            <person name="Kyndt J.A."/>
            <person name="Imhoff J.F."/>
        </authorList>
    </citation>
    <scope>NUCLEOTIDE SEQUENCE [LARGE SCALE GENOMIC DNA]</scope>
    <source>
        <strain evidence="2 3">Um2</strain>
    </source>
</reference>
<feature type="compositionally biased region" description="Low complexity" evidence="1">
    <location>
        <begin position="1"/>
        <end position="10"/>
    </location>
</feature>
<comment type="caution">
    <text evidence="2">The sequence shown here is derived from an EMBL/GenBank/DDBJ whole genome shotgun (WGS) entry which is preliminary data.</text>
</comment>
<evidence type="ECO:0000256" key="1">
    <source>
        <dbReference type="SAM" id="MobiDB-lite"/>
    </source>
</evidence>
<protein>
    <submittedName>
        <fullName evidence="2">Uncharacterized protein</fullName>
    </submittedName>
</protein>
<name>A0ABV4BLH9_9GAMM</name>
<feature type="region of interest" description="Disordered" evidence="1">
    <location>
        <begin position="54"/>
        <end position="93"/>
    </location>
</feature>
<feature type="region of interest" description="Disordered" evidence="1">
    <location>
        <begin position="1"/>
        <end position="32"/>
    </location>
</feature>
<sequence length="93" mass="9445">MPAASAVRAPPKAKPAPKPAKRRGDEAVQTKLAVGPVGDRFEREADRIADAAVRAAPPPASAPPPVISGLGAQRTPAAPVKPGPEQVDEAEEA</sequence>
<keyword evidence="3" id="KW-1185">Reference proteome</keyword>
<dbReference type="RefSeq" id="WP_369668495.1">
    <property type="nucleotide sequence ID" value="NZ_JBDKXB010000042.1"/>
</dbReference>
<proteinExistence type="predicted"/>
<dbReference type="Proteomes" id="UP001564408">
    <property type="component" value="Unassembled WGS sequence"/>
</dbReference>
<gene>
    <name evidence="2" type="ORF">ABC977_17040</name>
</gene>
<feature type="compositionally biased region" description="Pro residues" evidence="1">
    <location>
        <begin position="56"/>
        <end position="66"/>
    </location>
</feature>
<accession>A0ABV4BLH9</accession>
<feature type="non-terminal residue" evidence="2">
    <location>
        <position position="93"/>
    </location>
</feature>
<evidence type="ECO:0000313" key="3">
    <source>
        <dbReference type="Proteomes" id="UP001564408"/>
    </source>
</evidence>
<organism evidence="2 3">
    <name type="scientific">Thioalkalicoccus limnaeus</name>
    <dbReference type="NCBI Taxonomy" id="120681"/>
    <lineage>
        <taxon>Bacteria</taxon>
        <taxon>Pseudomonadati</taxon>
        <taxon>Pseudomonadota</taxon>
        <taxon>Gammaproteobacteria</taxon>
        <taxon>Chromatiales</taxon>
        <taxon>Chromatiaceae</taxon>
        <taxon>Thioalkalicoccus</taxon>
    </lineage>
</organism>
<evidence type="ECO:0000313" key="2">
    <source>
        <dbReference type="EMBL" id="MEY6434112.1"/>
    </source>
</evidence>
<dbReference type="EMBL" id="JBDKXB010000042">
    <property type="protein sequence ID" value="MEY6434112.1"/>
    <property type="molecule type" value="Genomic_DNA"/>
</dbReference>